<evidence type="ECO:0000313" key="7">
    <source>
        <dbReference type="EMBL" id="TKS81296.1"/>
    </source>
</evidence>
<sequence>MSRVEGLRANSSQFTLEGKPFRIQGGSIHYFRVPRAYWEDRLLKMKACGLNTLTTYVPWNLHEPERGTFNFQDQLDLNWLLQDKGMQLRTTYPGFVDAVNLYFDKLISVIKPLMFEEGGPIIAVQVENEYGSYAKDENYMPYIKNCLESRGIKELLLTSDNWEGLRYGGMEGVLKTINLQRLSFGAIQCLADMQERRAYDPVVIQQHLSLWDSLHFIDKPYRSEMPVNMENLPVNNNNGQSYGYTLYETTINSGGILNSKNNVRDRALVFVDRQCAGSLDNKIHELPLPEGKTLVFCACKGDRTLSILVENCGRVNYGKALDEQRKGIVGDILFNHIPLRGFTIFCLDMKPGFLKRLLSSGQWKSDLKSPSVPGFFQARLHVDGPPSDTFIRLPDWGKGVVFVNGQNLGRHWCIGPQHFLYLPGPWLRSGENQIIVFEEQKADSKIQFAANPDHGKTIDVYKLPFCTLL</sequence>
<dbReference type="SUPFAM" id="SSF49785">
    <property type="entry name" value="Galactose-binding domain-like"/>
    <property type="match status" value="1"/>
</dbReference>
<accession>A0A4U5V0W4</accession>
<dbReference type="AlphaFoldDB" id="A0A4U5V0W4"/>
<feature type="domain" description="Beta-galactosidase galactose-binding" evidence="6">
    <location>
        <begin position="373"/>
        <end position="432"/>
    </location>
</feature>
<keyword evidence="3" id="KW-0326">Glycosidase</keyword>
<dbReference type="SUPFAM" id="SSF51445">
    <property type="entry name" value="(Trans)glycosidases"/>
    <property type="match status" value="1"/>
</dbReference>
<keyword evidence="8" id="KW-1185">Reference proteome</keyword>
<organism evidence="7 8">
    <name type="scientific">Collichthys lucidus</name>
    <name type="common">Big head croaker</name>
    <name type="synonym">Sciaena lucida</name>
    <dbReference type="NCBI Taxonomy" id="240159"/>
    <lineage>
        <taxon>Eukaryota</taxon>
        <taxon>Metazoa</taxon>
        <taxon>Chordata</taxon>
        <taxon>Craniata</taxon>
        <taxon>Vertebrata</taxon>
        <taxon>Euteleostomi</taxon>
        <taxon>Actinopterygii</taxon>
        <taxon>Neopterygii</taxon>
        <taxon>Teleostei</taxon>
        <taxon>Neoteleostei</taxon>
        <taxon>Acanthomorphata</taxon>
        <taxon>Eupercaria</taxon>
        <taxon>Sciaenidae</taxon>
        <taxon>Collichthys</taxon>
    </lineage>
</organism>
<dbReference type="InterPro" id="IPR031330">
    <property type="entry name" value="Gly_Hdrlase_35_cat"/>
</dbReference>
<protein>
    <submittedName>
        <fullName evidence="7">Beta-galactosidase-1-like protein 2</fullName>
    </submittedName>
</protein>
<dbReference type="PRINTS" id="PR00742">
    <property type="entry name" value="GLHYDRLASE35"/>
</dbReference>
<gene>
    <name evidence="7" type="ORF">D9C73_015401</name>
</gene>
<evidence type="ECO:0000256" key="1">
    <source>
        <dbReference type="ARBA" id="ARBA00009809"/>
    </source>
</evidence>
<dbReference type="GO" id="GO:0004553">
    <property type="term" value="F:hydrolase activity, hydrolyzing O-glycosyl compounds"/>
    <property type="evidence" value="ECO:0007669"/>
    <property type="project" value="InterPro"/>
</dbReference>
<name>A0A4U5V0W4_COLLU</name>
<feature type="domain" description="Glycoside hydrolase 35 catalytic" evidence="4">
    <location>
        <begin position="13"/>
        <end position="77"/>
    </location>
</feature>
<dbReference type="InterPro" id="IPR008979">
    <property type="entry name" value="Galactose-bd-like_sf"/>
</dbReference>
<evidence type="ECO:0000259" key="6">
    <source>
        <dbReference type="Pfam" id="PF21467"/>
    </source>
</evidence>
<dbReference type="Gene3D" id="2.60.120.260">
    <property type="entry name" value="Galactose-binding domain-like"/>
    <property type="match status" value="2"/>
</dbReference>
<dbReference type="STRING" id="240159.A0A4U5V0W4"/>
<evidence type="ECO:0000259" key="5">
    <source>
        <dbReference type="Pfam" id="PF21317"/>
    </source>
</evidence>
<dbReference type="EMBL" id="CM014090">
    <property type="protein sequence ID" value="TKS81296.1"/>
    <property type="molecule type" value="Genomic_DNA"/>
</dbReference>
<dbReference type="PROSITE" id="PS01182">
    <property type="entry name" value="GLYCOSYL_HYDROL_F35"/>
    <property type="match status" value="1"/>
</dbReference>
<evidence type="ECO:0000313" key="8">
    <source>
        <dbReference type="Proteomes" id="UP000298787"/>
    </source>
</evidence>
<dbReference type="GO" id="GO:0005975">
    <property type="term" value="P:carbohydrate metabolic process"/>
    <property type="evidence" value="ECO:0007669"/>
    <property type="project" value="InterPro"/>
</dbReference>
<proteinExistence type="inferred from homology"/>
<dbReference type="InterPro" id="IPR019801">
    <property type="entry name" value="Glyco_hydro_35_CS"/>
</dbReference>
<dbReference type="Pfam" id="PF21317">
    <property type="entry name" value="BetaGal_ABD_1"/>
    <property type="match status" value="1"/>
</dbReference>
<feature type="domain" description="Glycoside hydrolase 35 catalytic" evidence="4">
    <location>
        <begin position="79"/>
        <end position="211"/>
    </location>
</feature>
<dbReference type="Gene3D" id="3.20.20.80">
    <property type="entry name" value="Glycosidases"/>
    <property type="match status" value="2"/>
</dbReference>
<dbReference type="Pfam" id="PF01301">
    <property type="entry name" value="Glyco_hydro_35"/>
    <property type="match status" value="2"/>
</dbReference>
<dbReference type="Pfam" id="PF21467">
    <property type="entry name" value="BetaGal_gal-bd"/>
    <property type="match status" value="1"/>
</dbReference>
<reference evidence="7 8" key="1">
    <citation type="submission" date="2019-01" db="EMBL/GenBank/DDBJ databases">
        <title>Genome Assembly of Collichthys lucidus.</title>
        <authorList>
            <person name="Cai M."/>
            <person name="Xiao S."/>
        </authorList>
    </citation>
    <scope>NUCLEOTIDE SEQUENCE [LARGE SCALE GENOMIC DNA]</scope>
    <source>
        <strain evidence="7">JT15FE1705JMU</strain>
        <tissue evidence="7">Muscle</tissue>
    </source>
</reference>
<dbReference type="InterPro" id="IPR048912">
    <property type="entry name" value="BetaGal1-like_ABD1"/>
</dbReference>
<dbReference type="InterPro" id="IPR048913">
    <property type="entry name" value="BetaGal_gal-bd"/>
</dbReference>
<dbReference type="InterPro" id="IPR017853">
    <property type="entry name" value="GH"/>
</dbReference>
<keyword evidence="2" id="KW-0378">Hydrolase</keyword>
<dbReference type="InterPro" id="IPR001944">
    <property type="entry name" value="Glycoside_Hdrlase_35"/>
</dbReference>
<dbReference type="FunFam" id="2.60.120.260:FF:000049">
    <property type="entry name" value="Beta-galactosidase"/>
    <property type="match status" value="1"/>
</dbReference>
<evidence type="ECO:0000256" key="3">
    <source>
        <dbReference type="ARBA" id="ARBA00023295"/>
    </source>
</evidence>
<evidence type="ECO:0000259" key="4">
    <source>
        <dbReference type="Pfam" id="PF01301"/>
    </source>
</evidence>
<dbReference type="PANTHER" id="PTHR23421">
    <property type="entry name" value="BETA-GALACTOSIDASE RELATED"/>
    <property type="match status" value="1"/>
</dbReference>
<dbReference type="Proteomes" id="UP000298787">
    <property type="component" value="Chromosome 13"/>
</dbReference>
<feature type="domain" description="Beta-galactosidase 1-like first all-beta" evidence="5">
    <location>
        <begin position="239"/>
        <end position="347"/>
    </location>
</feature>
<comment type="similarity">
    <text evidence="1">Belongs to the glycosyl hydrolase 35 family.</text>
</comment>
<evidence type="ECO:0000256" key="2">
    <source>
        <dbReference type="ARBA" id="ARBA00022801"/>
    </source>
</evidence>